<dbReference type="AlphaFoldDB" id="A0A9X1L1R8"/>
<keyword evidence="4" id="KW-1185">Reference proteome</keyword>
<dbReference type="GO" id="GO:0006354">
    <property type="term" value="P:DNA-templated transcription elongation"/>
    <property type="evidence" value="ECO:0007669"/>
    <property type="project" value="InterPro"/>
</dbReference>
<dbReference type="Pfam" id="PF02357">
    <property type="entry name" value="NusG"/>
    <property type="match status" value="1"/>
</dbReference>
<dbReference type="SUPFAM" id="SSF82679">
    <property type="entry name" value="N-utilization substance G protein NusG, N-terminal domain"/>
    <property type="match status" value="1"/>
</dbReference>
<organism evidence="3 4">
    <name type="scientific">Neotamlana laminarinivorans</name>
    <dbReference type="NCBI Taxonomy" id="2883124"/>
    <lineage>
        <taxon>Bacteria</taxon>
        <taxon>Pseudomonadati</taxon>
        <taxon>Bacteroidota</taxon>
        <taxon>Flavobacteriia</taxon>
        <taxon>Flavobacteriales</taxon>
        <taxon>Flavobacteriaceae</taxon>
        <taxon>Neotamlana</taxon>
    </lineage>
</organism>
<dbReference type="CDD" id="cd09895">
    <property type="entry name" value="NGN_SP_UpxY"/>
    <property type="match status" value="1"/>
</dbReference>
<name>A0A9X1L1R8_9FLAO</name>
<feature type="domain" description="NusG-like N-terminal" evidence="2">
    <location>
        <begin position="1"/>
        <end position="93"/>
    </location>
</feature>
<evidence type="ECO:0000259" key="2">
    <source>
        <dbReference type="Pfam" id="PF02357"/>
    </source>
</evidence>
<keyword evidence="1" id="KW-0804">Transcription</keyword>
<sequence length="156" mass="17930">MNWFVLSVKRNQEKKVAEILQKMNIEVFNPIVKEIKYWSNAQKVVETPLFQTYIFTSIPSKYRGLVFGIPGVNGYVSFNGKPASVHQEDIKTIQKWVKDDTYDLVLLSKLISNKQINVQKWLMNNPSGQKAIGANKALFLLKEMDGIVNEKLRKVV</sequence>
<dbReference type="InterPro" id="IPR006645">
    <property type="entry name" value="NGN-like_dom"/>
</dbReference>
<evidence type="ECO:0000313" key="3">
    <source>
        <dbReference type="EMBL" id="MCB4798990.1"/>
    </source>
</evidence>
<evidence type="ECO:0000256" key="1">
    <source>
        <dbReference type="ARBA" id="ARBA00023163"/>
    </source>
</evidence>
<comment type="caution">
    <text evidence="3">The sequence shown here is derived from an EMBL/GenBank/DDBJ whole genome shotgun (WGS) entry which is preliminary data.</text>
</comment>
<evidence type="ECO:0000313" key="4">
    <source>
        <dbReference type="Proteomes" id="UP001139199"/>
    </source>
</evidence>
<accession>A0A9X1L1R8</accession>
<dbReference type="Gene3D" id="3.30.70.940">
    <property type="entry name" value="NusG, N-terminal domain"/>
    <property type="match status" value="1"/>
</dbReference>
<gene>
    <name evidence="3" type="ORF">LG649_09035</name>
</gene>
<proteinExistence type="predicted"/>
<protein>
    <submittedName>
        <fullName evidence="3">UpxY family transcription antiterminator</fullName>
    </submittedName>
</protein>
<dbReference type="EMBL" id="JAJAPW010000003">
    <property type="protein sequence ID" value="MCB4798990.1"/>
    <property type="molecule type" value="Genomic_DNA"/>
</dbReference>
<dbReference type="InterPro" id="IPR036735">
    <property type="entry name" value="NGN_dom_sf"/>
</dbReference>
<dbReference type="RefSeq" id="WP_226543502.1">
    <property type="nucleotide sequence ID" value="NZ_JAJAPW010000003.1"/>
</dbReference>
<dbReference type="Proteomes" id="UP001139199">
    <property type="component" value="Unassembled WGS sequence"/>
</dbReference>
<reference evidence="3" key="1">
    <citation type="submission" date="2021-10" db="EMBL/GenBank/DDBJ databases">
        <title>Tamlana sargassums sp. nov., and Tamlana laminarinivorans sp. nov., two new bacteria isolated from the brown alga.</title>
        <authorList>
            <person name="Li J."/>
        </authorList>
    </citation>
    <scope>NUCLEOTIDE SEQUENCE</scope>
    <source>
        <strain evidence="3">PT2-4</strain>
    </source>
</reference>